<protein>
    <submittedName>
        <fullName evidence="1">Uncharacterized protein</fullName>
    </submittedName>
</protein>
<organism evidence="1 2">
    <name type="scientific">Rhynocoris fuscipes</name>
    <dbReference type="NCBI Taxonomy" id="488301"/>
    <lineage>
        <taxon>Eukaryota</taxon>
        <taxon>Metazoa</taxon>
        <taxon>Ecdysozoa</taxon>
        <taxon>Arthropoda</taxon>
        <taxon>Hexapoda</taxon>
        <taxon>Insecta</taxon>
        <taxon>Pterygota</taxon>
        <taxon>Neoptera</taxon>
        <taxon>Paraneoptera</taxon>
        <taxon>Hemiptera</taxon>
        <taxon>Heteroptera</taxon>
        <taxon>Panheteroptera</taxon>
        <taxon>Cimicomorpha</taxon>
        <taxon>Reduviidae</taxon>
        <taxon>Harpactorinae</taxon>
        <taxon>Harpactorini</taxon>
        <taxon>Rhynocoris</taxon>
    </lineage>
</organism>
<sequence>MIKSSINNISQDNCNNVSQNNMIAENSENNDNLNSLMIIMGNNEINDENLISSSLNDCNDINSLVKETKKINKNNISNVGRSVKINYVNQVINKHSMHTKKYCKYTKKYYCKYCKKFINKYCKKFINKYGKRNCKNYTKRIFKNYCNKSNNKRIRKKDKNPNFRLIDYCNYKHDGNIYHKHCCKQMKLINNEVESLNLNNDHEFNEDKSSNLECVYEFNEDQSSYLNNDYEFNEDMSSYFNNDYEFNEDKSSYLNNDYEFNEDKSSYLNNDYELQCDHNNNEKFVNVYYQYYAFIEYDSSSSEDEMEHEYEGEGGEHDIYEHHEDISEEETFEEETEESVADVSDEYLPTLYKDEYIYEDEAEEAAKIRIKYNVNEMSAEMRINLIWDLLDDSDKRILNAIMREEEAGGDEDDLDMKIAQPIRQITLLKNIKRCKIILDDLLYEIFNLLEPKMYVAEALCELDVRLRQEFLSRKLKERRERARKQNIADVKGLLTGVISSIPGLKSEDDLIHRMRYWSKKYAKDIIYAEKHKGVTFWKYWNESDRVKKPVCKPKPIKKYEAQKEINYKFNSNFKCDLKRELKPLNVNKVPITKKKKFEILEQLIKELHLYAIHIMNVVAHHLKEPIDEGNYPDIVYYDLLIKQIIDKVTPEMYTSGSDTASDYENYPDAETYRLVNRRKRRCLGINRTKEFSQRHRTFPMVILRNIMKMLDDINALHHKRLLYRREKRIMEKLKPNVPYKNDSIESFDYKEPGFFNDIIRRNERKLAKSVWPERKHLAPANIRTIYKRNRLNYTTLDKLPVYSDTSSNDDTFCGESIKSTNLVHEFIDKSRYKEENPSLQVIFEAERDRKDS</sequence>
<reference evidence="1 2" key="1">
    <citation type="submission" date="2022-12" db="EMBL/GenBank/DDBJ databases">
        <title>Chromosome-level genome assembly of true bugs.</title>
        <authorList>
            <person name="Ma L."/>
            <person name="Li H."/>
        </authorList>
    </citation>
    <scope>NUCLEOTIDE SEQUENCE [LARGE SCALE GENOMIC DNA]</scope>
    <source>
        <strain evidence="1">Lab_2022b</strain>
    </source>
</reference>
<accession>A0AAW1CK05</accession>
<proteinExistence type="predicted"/>
<comment type="caution">
    <text evidence="1">The sequence shown here is derived from an EMBL/GenBank/DDBJ whole genome shotgun (WGS) entry which is preliminary data.</text>
</comment>
<keyword evidence="2" id="KW-1185">Reference proteome</keyword>
<dbReference type="AlphaFoldDB" id="A0AAW1CK05"/>
<evidence type="ECO:0000313" key="2">
    <source>
        <dbReference type="Proteomes" id="UP001461498"/>
    </source>
</evidence>
<gene>
    <name evidence="1" type="ORF">O3M35_003330</name>
</gene>
<evidence type="ECO:0000313" key="1">
    <source>
        <dbReference type="EMBL" id="KAK9498767.1"/>
    </source>
</evidence>
<name>A0AAW1CK05_9HEMI</name>
<dbReference type="Proteomes" id="UP001461498">
    <property type="component" value="Unassembled WGS sequence"/>
</dbReference>
<dbReference type="EMBL" id="JAPXFL010000012">
    <property type="protein sequence ID" value="KAK9498767.1"/>
    <property type="molecule type" value="Genomic_DNA"/>
</dbReference>